<dbReference type="EMBL" id="CP023695">
    <property type="protein sequence ID" value="QEV21918.1"/>
    <property type="molecule type" value="Genomic_DNA"/>
</dbReference>
<organism evidence="2 3">
    <name type="scientific">Streptomyces alboniger</name>
    <dbReference type="NCBI Taxonomy" id="132473"/>
    <lineage>
        <taxon>Bacteria</taxon>
        <taxon>Bacillati</taxon>
        <taxon>Actinomycetota</taxon>
        <taxon>Actinomycetes</taxon>
        <taxon>Kitasatosporales</taxon>
        <taxon>Streptomycetaceae</taxon>
        <taxon>Streptomyces</taxon>
        <taxon>Streptomyces aurantiacus group</taxon>
    </lineage>
</organism>
<accession>A0A5J6HQT6</accession>
<dbReference type="KEGG" id="salw:CP975_34350"/>
<dbReference type="InterPro" id="IPR000182">
    <property type="entry name" value="GNAT_dom"/>
</dbReference>
<evidence type="ECO:0000313" key="3">
    <source>
        <dbReference type="Proteomes" id="UP000326553"/>
    </source>
</evidence>
<proteinExistence type="predicted"/>
<dbReference type="SUPFAM" id="SSF55729">
    <property type="entry name" value="Acyl-CoA N-acyltransferases (Nat)"/>
    <property type="match status" value="1"/>
</dbReference>
<protein>
    <recommendedName>
        <fullName evidence="1">N-acetyltransferase domain-containing protein</fullName>
    </recommendedName>
</protein>
<keyword evidence="3" id="KW-1185">Reference proteome</keyword>
<dbReference type="Proteomes" id="UP000326553">
    <property type="component" value="Chromosome"/>
</dbReference>
<dbReference type="AlphaFoldDB" id="A0A5J6HQT6"/>
<dbReference type="InterPro" id="IPR016181">
    <property type="entry name" value="Acyl_CoA_acyltransferase"/>
</dbReference>
<name>A0A5J6HQT6_STRAD</name>
<dbReference type="OrthoDB" id="4095657at2"/>
<evidence type="ECO:0000259" key="1">
    <source>
        <dbReference type="Pfam" id="PF00583"/>
    </source>
</evidence>
<dbReference type="Pfam" id="PF00583">
    <property type="entry name" value="Acetyltransf_1"/>
    <property type="match status" value="1"/>
</dbReference>
<evidence type="ECO:0000313" key="2">
    <source>
        <dbReference type="EMBL" id="QEV21918.1"/>
    </source>
</evidence>
<reference evidence="2 3" key="1">
    <citation type="submission" date="2017-09" db="EMBL/GenBank/DDBJ databases">
        <authorList>
            <person name="Lee N."/>
            <person name="Cho B.-K."/>
        </authorList>
    </citation>
    <scope>NUCLEOTIDE SEQUENCE [LARGE SCALE GENOMIC DNA]</scope>
    <source>
        <strain evidence="2 3">ATCC 12461</strain>
    </source>
</reference>
<sequence length="150" mass="16693">MTFFTKPSSGDHASILMDPRREAEDWLRAQGTGQWSDREAVARDLAKWRKPIGEGRTWVILDESGDIVATVRLSFVDRACWSTEDAAETALHLYKLIVRRSAADHDIGSLALDWACRVGAVEGQHWIRIGCWVPPARSSATTRISASPMS</sequence>
<feature type="domain" description="N-acetyltransferase" evidence="1">
    <location>
        <begin position="23"/>
        <end position="122"/>
    </location>
</feature>
<dbReference type="RefSeq" id="WP_055527526.1">
    <property type="nucleotide sequence ID" value="NZ_CP023695.1"/>
</dbReference>
<gene>
    <name evidence="2" type="ORF">CP975_34350</name>
</gene>
<dbReference type="Gene3D" id="3.40.630.30">
    <property type="match status" value="1"/>
</dbReference>
<dbReference type="GO" id="GO:0016747">
    <property type="term" value="F:acyltransferase activity, transferring groups other than amino-acyl groups"/>
    <property type="evidence" value="ECO:0007669"/>
    <property type="project" value="InterPro"/>
</dbReference>